<comment type="caution">
    <text evidence="1">The sequence shown here is derived from an EMBL/GenBank/DDBJ whole genome shotgun (WGS) entry which is preliminary data.</text>
</comment>
<dbReference type="EMBL" id="PCDP01000035">
    <property type="protein sequence ID" value="PZM13940.1"/>
    <property type="molecule type" value="Genomic_DNA"/>
</dbReference>
<protein>
    <recommendedName>
        <fullName evidence="3">DUF465 domain-containing protein</fullName>
    </recommendedName>
</protein>
<gene>
    <name evidence="1" type="ORF">CPY51_13880</name>
</gene>
<dbReference type="RefSeq" id="WP_111160791.1">
    <property type="nucleotide sequence ID" value="NZ_PCDP01000035.1"/>
</dbReference>
<evidence type="ECO:0008006" key="3">
    <source>
        <dbReference type="Google" id="ProtNLM"/>
    </source>
</evidence>
<proteinExistence type="predicted"/>
<dbReference type="Proteomes" id="UP000248925">
    <property type="component" value="Unassembled WGS sequence"/>
</dbReference>
<dbReference type="OrthoDB" id="8384528at2"/>
<evidence type="ECO:0000313" key="1">
    <source>
        <dbReference type="EMBL" id="PZM13940.1"/>
    </source>
</evidence>
<evidence type="ECO:0000313" key="2">
    <source>
        <dbReference type="Proteomes" id="UP000248925"/>
    </source>
</evidence>
<keyword evidence="2" id="KW-1185">Reference proteome</keyword>
<reference evidence="1 2" key="1">
    <citation type="journal article" date="2018" name="Sci. Rep.">
        <title>Rhizobium tumorigenes sp. nov., a novel plant tumorigenic bacterium isolated from cane gall tumors on thornless blackberry.</title>
        <authorList>
            <person name="Kuzmanovi N."/>
            <person name="Smalla K."/>
            <person name="Gronow S."/>
            <person name="PuBawska J."/>
        </authorList>
    </citation>
    <scope>NUCLEOTIDE SEQUENCE [LARGE SCALE GENOMIC DNA]</scope>
    <source>
        <strain evidence="1 2">CCBAU 85046</strain>
    </source>
</reference>
<sequence length="71" mass="8090">MDLAKLRESYEQKLREHEETLLALDDKGVRHFRQEGDGPLADISEEIKAEYHRHIASYAALIAEINAILGT</sequence>
<organism evidence="1 2">
    <name type="scientific">Rhizobium tubonense</name>
    <dbReference type="NCBI Taxonomy" id="484088"/>
    <lineage>
        <taxon>Bacteria</taxon>
        <taxon>Pseudomonadati</taxon>
        <taxon>Pseudomonadota</taxon>
        <taxon>Alphaproteobacteria</taxon>
        <taxon>Hyphomicrobiales</taxon>
        <taxon>Rhizobiaceae</taxon>
        <taxon>Rhizobium/Agrobacterium group</taxon>
        <taxon>Rhizobium</taxon>
    </lineage>
</organism>
<name>A0A2W4EUK4_9HYPH</name>
<dbReference type="AlphaFoldDB" id="A0A2W4EUK4"/>
<accession>A0A2W4EUK4</accession>